<reference evidence="2 3" key="1">
    <citation type="journal article" date="2012" name="Science">
        <title>The Paleozoic origin of enzymatic lignin decomposition reconstructed from 31 fungal genomes.</title>
        <authorList>
            <person name="Floudas D."/>
            <person name="Binder M."/>
            <person name="Riley R."/>
            <person name="Barry K."/>
            <person name="Blanchette R.A."/>
            <person name="Henrissat B."/>
            <person name="Martinez A.T."/>
            <person name="Otillar R."/>
            <person name="Spatafora J.W."/>
            <person name="Yadav J.S."/>
            <person name="Aerts A."/>
            <person name="Benoit I."/>
            <person name="Boyd A."/>
            <person name="Carlson A."/>
            <person name="Copeland A."/>
            <person name="Coutinho P.M."/>
            <person name="de Vries R.P."/>
            <person name="Ferreira P."/>
            <person name="Findley K."/>
            <person name="Foster B."/>
            <person name="Gaskell J."/>
            <person name="Glotzer D."/>
            <person name="Gorecki P."/>
            <person name="Heitman J."/>
            <person name="Hesse C."/>
            <person name="Hori C."/>
            <person name="Igarashi K."/>
            <person name="Jurgens J.A."/>
            <person name="Kallen N."/>
            <person name="Kersten P."/>
            <person name="Kohler A."/>
            <person name="Kuees U."/>
            <person name="Kumar T.K.A."/>
            <person name="Kuo A."/>
            <person name="LaButti K."/>
            <person name="Larrondo L.F."/>
            <person name="Lindquist E."/>
            <person name="Ling A."/>
            <person name="Lombard V."/>
            <person name="Lucas S."/>
            <person name="Lundell T."/>
            <person name="Martin R."/>
            <person name="McLaughlin D.J."/>
            <person name="Morgenstern I."/>
            <person name="Morin E."/>
            <person name="Murat C."/>
            <person name="Nagy L.G."/>
            <person name="Nolan M."/>
            <person name="Ohm R.A."/>
            <person name="Patyshakuliyeva A."/>
            <person name="Rokas A."/>
            <person name="Ruiz-Duenas F.J."/>
            <person name="Sabat G."/>
            <person name="Salamov A."/>
            <person name="Samejima M."/>
            <person name="Schmutz J."/>
            <person name="Slot J.C."/>
            <person name="St John F."/>
            <person name="Stenlid J."/>
            <person name="Sun H."/>
            <person name="Sun S."/>
            <person name="Syed K."/>
            <person name="Tsang A."/>
            <person name="Wiebenga A."/>
            <person name="Young D."/>
            <person name="Pisabarro A."/>
            <person name="Eastwood D.C."/>
            <person name="Martin F."/>
            <person name="Cullen D."/>
            <person name="Grigoriev I.V."/>
            <person name="Hibbett D.S."/>
        </authorList>
    </citation>
    <scope>NUCLEOTIDE SEQUENCE</scope>
    <source>
        <strain evidence="3">FP-58527</strain>
    </source>
</reference>
<dbReference type="AlphaFoldDB" id="S8FVG3"/>
<accession>S8FVG3</accession>
<protein>
    <submittedName>
        <fullName evidence="2">Uncharacterized protein</fullName>
    </submittedName>
</protein>
<organism evidence="2 3">
    <name type="scientific">Fomitopsis schrenkii</name>
    <name type="common">Brown rot fungus</name>
    <dbReference type="NCBI Taxonomy" id="2126942"/>
    <lineage>
        <taxon>Eukaryota</taxon>
        <taxon>Fungi</taxon>
        <taxon>Dikarya</taxon>
        <taxon>Basidiomycota</taxon>
        <taxon>Agaricomycotina</taxon>
        <taxon>Agaricomycetes</taxon>
        <taxon>Polyporales</taxon>
        <taxon>Fomitopsis</taxon>
    </lineage>
</organism>
<dbReference type="Proteomes" id="UP000015241">
    <property type="component" value="Unassembled WGS sequence"/>
</dbReference>
<proteinExistence type="predicted"/>
<dbReference type="HOGENOM" id="CLU_2320419_0_0_1"/>
<dbReference type="EMBL" id="KE504124">
    <property type="protein sequence ID" value="EPT05106.1"/>
    <property type="molecule type" value="Genomic_DNA"/>
</dbReference>
<evidence type="ECO:0000256" key="1">
    <source>
        <dbReference type="SAM" id="MobiDB-lite"/>
    </source>
</evidence>
<sequence>MRRVLARHDFEGEHLHTKRMLTVSSQVRSLAWLDAAPEPRANPPTRTEPCKWLTSDVDDGHITRSSDGLARFEAVGKYEALKRPLCAACEHRAGQASLA</sequence>
<name>S8FVG3_FOMSC</name>
<dbReference type="InParanoid" id="S8FVG3"/>
<evidence type="ECO:0000313" key="3">
    <source>
        <dbReference type="Proteomes" id="UP000015241"/>
    </source>
</evidence>
<gene>
    <name evidence="2" type="ORF">FOMPIDRAFT_1045179</name>
</gene>
<keyword evidence="3" id="KW-1185">Reference proteome</keyword>
<feature type="region of interest" description="Disordered" evidence="1">
    <location>
        <begin position="34"/>
        <end position="53"/>
    </location>
</feature>
<evidence type="ECO:0000313" key="2">
    <source>
        <dbReference type="EMBL" id="EPT05106.1"/>
    </source>
</evidence>